<feature type="region of interest" description="Disordered" evidence="1">
    <location>
        <begin position="1"/>
        <end position="20"/>
    </location>
</feature>
<dbReference type="EMBL" id="ADZX01000113">
    <property type="protein sequence ID" value="EFK97596.1"/>
    <property type="molecule type" value="Genomic_DNA"/>
</dbReference>
<comment type="caution">
    <text evidence="2">The sequence shown here is derived from an EMBL/GenBank/DDBJ whole genome shotgun (WGS) entry which is preliminary data.</text>
</comment>
<dbReference type="AlphaFoldDB" id="D9PFR7"/>
<reference evidence="2" key="1">
    <citation type="submission" date="2010-07" db="EMBL/GenBank/DDBJ databases">
        <authorList>
            <consortium name="CONSOLIDER consortium CSD2007-00005"/>
            <person name="Guazzaroni M.-E."/>
            <person name="Richter M."/>
            <person name="Garcia-Salamanca A."/>
            <person name="Yarza P."/>
            <person name="Ferrer M."/>
        </authorList>
    </citation>
    <scope>NUCLEOTIDE SEQUENCE</scope>
</reference>
<organism evidence="2">
    <name type="scientific">sediment metagenome</name>
    <dbReference type="NCBI Taxonomy" id="749907"/>
    <lineage>
        <taxon>unclassified sequences</taxon>
        <taxon>metagenomes</taxon>
        <taxon>ecological metagenomes</taxon>
    </lineage>
</organism>
<name>D9PFR7_9ZZZZ</name>
<gene>
    <name evidence="2" type="ORF">LDC_0360</name>
</gene>
<feature type="compositionally biased region" description="Low complexity" evidence="1">
    <location>
        <begin position="10"/>
        <end position="20"/>
    </location>
</feature>
<reference evidence="2" key="2">
    <citation type="journal article" date="2011" name="Microb. Ecol.">
        <title>Taxonomic and Functional Metagenomic Profiling of the Microbial Community in the Anoxic Sediment of a Sub-saline Shallow Lake (Laguna de Carrizo, Central Spain).</title>
        <authorList>
            <person name="Ferrer M."/>
            <person name="Guazzaroni M.E."/>
            <person name="Richter M."/>
            <person name="Garcia-Salamanca A."/>
            <person name="Yarza P."/>
            <person name="Suarez-Suarez A."/>
            <person name="Solano J."/>
            <person name="Alcaide M."/>
            <person name="van Dillewijn P."/>
            <person name="Molina-Henares M.A."/>
            <person name="Lopez-Cortes N."/>
            <person name="Al-Ramahi Y."/>
            <person name="Guerrero C."/>
            <person name="Acosta A."/>
            <person name="de Eugenio L.I."/>
            <person name="Martinez V."/>
            <person name="Marques S."/>
            <person name="Rojo F."/>
            <person name="Santero E."/>
            <person name="Genilloud O."/>
            <person name="Perez-Perez J."/>
            <person name="Rossello-Mora R."/>
            <person name="Ramos J.L."/>
        </authorList>
    </citation>
    <scope>NUCLEOTIDE SEQUENCE</scope>
</reference>
<protein>
    <submittedName>
        <fullName evidence="2">Uncharacterized protein</fullName>
    </submittedName>
</protein>
<evidence type="ECO:0000256" key="1">
    <source>
        <dbReference type="SAM" id="MobiDB-lite"/>
    </source>
</evidence>
<evidence type="ECO:0000313" key="2">
    <source>
        <dbReference type="EMBL" id="EFK97596.1"/>
    </source>
</evidence>
<proteinExistence type="predicted"/>
<sequence length="157" mass="17594">MRAAQREVQHAGAHRAVAGAVDKDEATQVAVHGIRLERHGAVEQQRAQRDVVERQCARGQRRQRVDVEPVLDLADAGVHGARAQRHQVAAARQQCVFVHPHHVGLELIGHLDRRSGRTQHVATRDVDLIVQRQRDRFAGHHQRPVALEGDDARHRGL</sequence>
<feature type="non-terminal residue" evidence="2">
    <location>
        <position position="157"/>
    </location>
</feature>
<accession>D9PFR7</accession>